<keyword evidence="3 5" id="KW-1133">Transmembrane helix</keyword>
<keyword evidence="4 5" id="KW-0472">Membrane</keyword>
<feature type="domain" description="HIG1" evidence="6">
    <location>
        <begin position="95"/>
        <end position="185"/>
    </location>
</feature>
<dbReference type="InterPro" id="IPR040153">
    <property type="entry name" value="Rcf2"/>
</dbReference>
<organism evidence="7 8">
    <name type="scientific">Malassezia cuniculi</name>
    <dbReference type="NCBI Taxonomy" id="948313"/>
    <lineage>
        <taxon>Eukaryota</taxon>
        <taxon>Fungi</taxon>
        <taxon>Dikarya</taxon>
        <taxon>Basidiomycota</taxon>
        <taxon>Ustilaginomycotina</taxon>
        <taxon>Malasseziomycetes</taxon>
        <taxon>Malasseziales</taxon>
        <taxon>Malasseziaceae</taxon>
        <taxon>Malassezia</taxon>
    </lineage>
</organism>
<dbReference type="PANTHER" id="PTHR28018:SF3">
    <property type="entry name" value="RESPIRATORY SUPERCOMPLEX FACTOR 2, MITOCHONDRIAL"/>
    <property type="match status" value="1"/>
</dbReference>
<comment type="subcellular location">
    <subcellularLocation>
        <location evidence="1">Mitochondrion</location>
    </subcellularLocation>
</comment>
<dbReference type="AlphaFoldDB" id="A0AAF0EWR7"/>
<feature type="transmembrane region" description="Helical" evidence="5">
    <location>
        <begin position="55"/>
        <end position="74"/>
    </location>
</feature>
<keyword evidence="8" id="KW-1185">Reference proteome</keyword>
<proteinExistence type="predicted"/>
<dbReference type="Pfam" id="PF04588">
    <property type="entry name" value="HIG_1_N"/>
    <property type="match status" value="1"/>
</dbReference>
<gene>
    <name evidence="7" type="primary">RCF2</name>
    <name evidence="7" type="ORF">MCUN1_002602</name>
</gene>
<dbReference type="GO" id="GO:0033617">
    <property type="term" value="P:mitochondrial respiratory chain complex IV assembly"/>
    <property type="evidence" value="ECO:0007669"/>
    <property type="project" value="TreeGrafter"/>
</dbReference>
<evidence type="ECO:0000256" key="1">
    <source>
        <dbReference type="ARBA" id="ARBA00004173"/>
    </source>
</evidence>
<dbReference type="EMBL" id="CP119879">
    <property type="protein sequence ID" value="WFD35741.1"/>
    <property type="molecule type" value="Genomic_DNA"/>
</dbReference>
<evidence type="ECO:0000313" key="7">
    <source>
        <dbReference type="EMBL" id="WFD35741.1"/>
    </source>
</evidence>
<dbReference type="PANTHER" id="PTHR28018">
    <property type="entry name" value="RESPIRATORY SUPERCOMPLEX FACTOR 2, MITOCHONDRIAL"/>
    <property type="match status" value="1"/>
</dbReference>
<feature type="transmembrane region" description="Helical" evidence="5">
    <location>
        <begin position="123"/>
        <end position="141"/>
    </location>
</feature>
<name>A0AAF0EWR7_9BASI</name>
<dbReference type="PROSITE" id="PS51503">
    <property type="entry name" value="HIG1"/>
    <property type="match status" value="1"/>
</dbReference>
<evidence type="ECO:0000313" key="8">
    <source>
        <dbReference type="Proteomes" id="UP001219933"/>
    </source>
</evidence>
<evidence type="ECO:0000256" key="3">
    <source>
        <dbReference type="ARBA" id="ARBA00022989"/>
    </source>
</evidence>
<dbReference type="GO" id="GO:0005739">
    <property type="term" value="C:mitochondrion"/>
    <property type="evidence" value="ECO:0007669"/>
    <property type="project" value="UniProtKB-SubCell"/>
</dbReference>
<dbReference type="InterPro" id="IPR007667">
    <property type="entry name" value="Hypoxia_induced_domain"/>
</dbReference>
<reference evidence="7" key="1">
    <citation type="submission" date="2023-03" db="EMBL/GenBank/DDBJ databases">
        <title>Mating type loci evolution in Malassezia.</title>
        <authorList>
            <person name="Coelho M.A."/>
        </authorList>
    </citation>
    <scope>NUCLEOTIDE SEQUENCE</scope>
    <source>
        <strain evidence="7">CBS 11721</strain>
    </source>
</reference>
<evidence type="ECO:0000256" key="4">
    <source>
        <dbReference type="ARBA" id="ARBA00023136"/>
    </source>
</evidence>
<sequence length="251" mass="27372">MSFGTHREVGDVKYREAQYNATLTAAAEGFAIGSAATLGAGYLLRQRPLIQRLPLAIRTSLVVSGGVMLGVIYADKAGIAFDNMHYDDKGAKVVRRKETLLEQEWNQLSTFDKGLTYAKENRFKVVIGSWLASMGISWLYIQTQPLSTAQKIVQARVWAQGLTVASMIGMAAITTIPSAGDKYLENQKNEARSSWEQIVDQSQKSDYAGTARAAFASHAQELKDSATKVADDIKNSASKATDELKAKVDSN</sequence>
<evidence type="ECO:0000259" key="6">
    <source>
        <dbReference type="PROSITE" id="PS51503"/>
    </source>
</evidence>
<protein>
    <submittedName>
        <fullName evidence="7">Replication factor C, subunit RFC4</fullName>
    </submittedName>
</protein>
<evidence type="ECO:0000256" key="5">
    <source>
        <dbReference type="SAM" id="Phobius"/>
    </source>
</evidence>
<evidence type="ECO:0000256" key="2">
    <source>
        <dbReference type="ARBA" id="ARBA00022692"/>
    </source>
</evidence>
<dbReference type="Proteomes" id="UP001219933">
    <property type="component" value="Chromosome 3"/>
</dbReference>
<accession>A0AAF0EWR7</accession>
<keyword evidence="2 5" id="KW-0812">Transmembrane</keyword>
<feature type="transmembrane region" description="Helical" evidence="5">
    <location>
        <begin position="20"/>
        <end position="43"/>
    </location>
</feature>